<name>A0A645E2R5_9ZZZZ</name>
<evidence type="ECO:0000313" key="1">
    <source>
        <dbReference type="EMBL" id="MPM96084.1"/>
    </source>
</evidence>
<dbReference type="EMBL" id="VSSQ01042495">
    <property type="protein sequence ID" value="MPM96084.1"/>
    <property type="molecule type" value="Genomic_DNA"/>
</dbReference>
<proteinExistence type="predicted"/>
<accession>A0A645E2R5</accession>
<organism evidence="1">
    <name type="scientific">bioreactor metagenome</name>
    <dbReference type="NCBI Taxonomy" id="1076179"/>
    <lineage>
        <taxon>unclassified sequences</taxon>
        <taxon>metagenomes</taxon>
        <taxon>ecological metagenomes</taxon>
    </lineage>
</organism>
<gene>
    <name evidence="1" type="ORF">SDC9_143241</name>
</gene>
<comment type="caution">
    <text evidence="1">The sequence shown here is derived from an EMBL/GenBank/DDBJ whole genome shotgun (WGS) entry which is preliminary data.</text>
</comment>
<protein>
    <submittedName>
        <fullName evidence="1">Uncharacterized protein</fullName>
    </submittedName>
</protein>
<dbReference type="AlphaFoldDB" id="A0A645E2R5"/>
<reference evidence="1" key="1">
    <citation type="submission" date="2019-08" db="EMBL/GenBank/DDBJ databases">
        <authorList>
            <person name="Kucharzyk K."/>
            <person name="Murdoch R.W."/>
            <person name="Higgins S."/>
            <person name="Loffler F."/>
        </authorList>
    </citation>
    <scope>NUCLEOTIDE SEQUENCE</scope>
</reference>
<sequence>MAASSMPRTTSLKNGLAESALMIPTILEWLERMLAATEFGIYPISWALSLMRRVVSAEIFGSERMARETVLMEKPVAWAISLRRMLMG</sequence>